<name>A0A1E5D812_9VIBR</name>
<dbReference type="SUPFAM" id="SSF47090">
    <property type="entry name" value="PGBD-like"/>
    <property type="match status" value="1"/>
</dbReference>
<dbReference type="PANTHER" id="PTHR35894:SF1">
    <property type="entry name" value="PHOSPHORIBULOKINASE _ URIDINE KINASE FAMILY"/>
    <property type="match status" value="1"/>
</dbReference>
<dbReference type="AlphaFoldDB" id="A0A1E5D812"/>
<dbReference type="SUPFAM" id="SSF52540">
    <property type="entry name" value="P-loop containing nucleoside triphosphate hydrolases"/>
    <property type="match status" value="1"/>
</dbReference>
<dbReference type="InterPro" id="IPR027417">
    <property type="entry name" value="P-loop_NTPase"/>
</dbReference>
<proteinExistence type="predicted"/>
<dbReference type="Gene3D" id="3.90.70.10">
    <property type="entry name" value="Cysteine proteinases"/>
    <property type="match status" value="1"/>
</dbReference>
<gene>
    <name evidence="2" type="ORF">A130_01780</name>
</gene>
<dbReference type="CDD" id="cd00009">
    <property type="entry name" value="AAA"/>
    <property type="match status" value="1"/>
</dbReference>
<dbReference type="InterPro" id="IPR036366">
    <property type="entry name" value="PGBDSf"/>
</dbReference>
<dbReference type="InterPro" id="IPR002477">
    <property type="entry name" value="Peptidoglycan-bd-like"/>
</dbReference>
<dbReference type="InterPro" id="IPR049945">
    <property type="entry name" value="AAA_22"/>
</dbReference>
<evidence type="ECO:0000259" key="1">
    <source>
        <dbReference type="SMART" id="SM00382"/>
    </source>
</evidence>
<dbReference type="InterPro" id="IPR052026">
    <property type="entry name" value="ExeA_AAA_ATPase_DNA-bind"/>
</dbReference>
<protein>
    <submittedName>
        <fullName evidence="2">General secretion pathway protein GspA</fullName>
    </submittedName>
</protein>
<dbReference type="PANTHER" id="PTHR35894">
    <property type="entry name" value="GENERAL SECRETION PATHWAY PROTEIN A-RELATED"/>
    <property type="match status" value="1"/>
</dbReference>
<dbReference type="Proteomes" id="UP000094165">
    <property type="component" value="Unassembled WGS sequence"/>
</dbReference>
<dbReference type="InterPro" id="IPR036365">
    <property type="entry name" value="PGBD-like_sf"/>
</dbReference>
<dbReference type="InterPro" id="IPR048809">
    <property type="entry name" value="GspA_C39-like"/>
</dbReference>
<evidence type="ECO:0000313" key="3">
    <source>
        <dbReference type="Proteomes" id="UP000094165"/>
    </source>
</evidence>
<feature type="domain" description="AAA+ ATPase" evidence="1">
    <location>
        <begin position="42"/>
        <end position="195"/>
    </location>
</feature>
<comment type="caution">
    <text evidence="2">The sequence shown here is derived from an EMBL/GenBank/DDBJ whole genome shotgun (WGS) entry which is preliminary data.</text>
</comment>
<dbReference type="Pfam" id="PF13401">
    <property type="entry name" value="AAA_22"/>
    <property type="match status" value="1"/>
</dbReference>
<dbReference type="Pfam" id="PF01471">
    <property type="entry name" value="PG_binding_1"/>
    <property type="match status" value="1"/>
</dbReference>
<dbReference type="RefSeq" id="WP_017051113.1">
    <property type="nucleotide sequence ID" value="NZ_AJYW02000017.1"/>
</dbReference>
<dbReference type="SMART" id="SM00382">
    <property type="entry name" value="AAA"/>
    <property type="match status" value="1"/>
</dbReference>
<dbReference type="GO" id="GO:0016887">
    <property type="term" value="F:ATP hydrolysis activity"/>
    <property type="evidence" value="ECO:0007669"/>
    <property type="project" value="InterPro"/>
</dbReference>
<sequence>MYKDFFGFNEAPFSIVPNSRYLFLSQRHQEAMQHLQAGLGDGGGFAMLTGEVGTGKTTVARAMLANLDSSTKAGLILNPTFSSSDLLEAICDEFSLKYPDQASLKQLSQTISHYLIENHGKNIQTLLVIDEAQHLAAEVLEQLRLLTNLETDQRKLLKVLLVGQPELQQQLQTTQLRQLAQRITGRYHLLPLNVSETGQYIDFRIKMAGGSRDIFQASSIKVIAQATQGIPRLINLVCDKSLQYAHHHGEPNLSVQTVKRACHDVMQYQVSPHGSDINHSKKSSRQALSTQPVWKYLSALSLGSVLAVASYNVVLPYIDVIGKEVQQGTISTVQMTAQQQNIDSKDDGDAGLNATTADDNEISIPAELVNVLQKGASQVEAIQELYKLWGYQASVRDGLCTENLQSLFICDTKKGRLVDLIKQQTPVVLLLSYNHEELYAVLYAASKDQVEILIGQQRVQMSSTMLQSLWSGEYYAIWKSELRETLKKSQRSEKVRILERKLSIVLGEPSLDSPYFDSNVEQKVKTFQRWQNMSVDGIAGKQTLQRLEQLAQPDAPKLRTIEPEVA</sequence>
<reference evidence="2 3" key="1">
    <citation type="journal article" date="2012" name="Science">
        <title>Ecological populations of bacteria act as socially cohesive units of antibiotic production and resistance.</title>
        <authorList>
            <person name="Cordero O.X."/>
            <person name="Wildschutte H."/>
            <person name="Kirkup B."/>
            <person name="Proehl S."/>
            <person name="Ngo L."/>
            <person name="Hussain F."/>
            <person name="Le Roux F."/>
            <person name="Mincer T."/>
            <person name="Polz M.F."/>
        </authorList>
    </citation>
    <scope>NUCLEOTIDE SEQUENCE [LARGE SCALE GENOMIC DNA]</scope>
    <source>
        <strain evidence="2 3">FF-238</strain>
    </source>
</reference>
<keyword evidence="3" id="KW-1185">Reference proteome</keyword>
<organism evidence="2 3">
    <name type="scientific">Vibrio genomosp. F6 str. FF-238</name>
    <dbReference type="NCBI Taxonomy" id="1191298"/>
    <lineage>
        <taxon>Bacteria</taxon>
        <taxon>Pseudomonadati</taxon>
        <taxon>Pseudomonadota</taxon>
        <taxon>Gammaproteobacteria</taxon>
        <taxon>Vibrionales</taxon>
        <taxon>Vibrionaceae</taxon>
        <taxon>Vibrio</taxon>
    </lineage>
</organism>
<dbReference type="InterPro" id="IPR003593">
    <property type="entry name" value="AAA+_ATPase"/>
</dbReference>
<dbReference type="Gene3D" id="1.10.101.10">
    <property type="entry name" value="PGBD-like superfamily/PGBD"/>
    <property type="match status" value="1"/>
</dbReference>
<accession>A0A1E5D812</accession>
<dbReference type="Gene3D" id="3.40.50.300">
    <property type="entry name" value="P-loop containing nucleotide triphosphate hydrolases"/>
    <property type="match status" value="1"/>
</dbReference>
<evidence type="ECO:0000313" key="2">
    <source>
        <dbReference type="EMBL" id="OEE79831.1"/>
    </source>
</evidence>
<dbReference type="Pfam" id="PF21327">
    <property type="entry name" value="GspA_C39-like"/>
    <property type="match status" value="1"/>
</dbReference>
<dbReference type="EMBL" id="AJYW02000017">
    <property type="protein sequence ID" value="OEE79831.1"/>
    <property type="molecule type" value="Genomic_DNA"/>
</dbReference>